<dbReference type="Gene3D" id="3.30.70.1430">
    <property type="entry name" value="Multidrug efflux transporter AcrB pore domain"/>
    <property type="match status" value="2"/>
</dbReference>
<evidence type="ECO:0000313" key="10">
    <source>
        <dbReference type="EMBL" id="MBB6105809.1"/>
    </source>
</evidence>
<dbReference type="Gene3D" id="3.30.70.1440">
    <property type="entry name" value="Multidrug efflux transporter AcrB pore domain"/>
    <property type="match status" value="2"/>
</dbReference>
<dbReference type="FunFam" id="1.20.1640.10:FF:000001">
    <property type="entry name" value="Efflux pump membrane transporter"/>
    <property type="match status" value="1"/>
</dbReference>
<feature type="transmembrane region" description="Helical" evidence="9">
    <location>
        <begin position="1055"/>
        <end position="1081"/>
    </location>
</feature>
<evidence type="ECO:0000256" key="2">
    <source>
        <dbReference type="ARBA" id="ARBA00022448"/>
    </source>
</evidence>
<dbReference type="Gene3D" id="3.30.70.1320">
    <property type="entry name" value="Multidrug efflux transporter AcrB pore domain like"/>
    <property type="match status" value="1"/>
</dbReference>
<dbReference type="InterPro" id="IPR027463">
    <property type="entry name" value="AcrB_DN_DC_subdom"/>
</dbReference>
<accession>A0A7W9WVL3</accession>
<keyword evidence="5 9" id="KW-0812">Transmembrane</keyword>
<dbReference type="SUPFAM" id="SSF82866">
    <property type="entry name" value="Multidrug efflux transporter AcrB transmembrane domain"/>
    <property type="match status" value="2"/>
</dbReference>
<evidence type="ECO:0000256" key="3">
    <source>
        <dbReference type="ARBA" id="ARBA00022475"/>
    </source>
</evidence>
<dbReference type="RefSeq" id="WP_183729442.1">
    <property type="nucleotide sequence ID" value="NZ_JACHBW010000020.1"/>
</dbReference>
<evidence type="ECO:0000313" key="11">
    <source>
        <dbReference type="Proteomes" id="UP000571554"/>
    </source>
</evidence>
<feature type="region of interest" description="Disordered" evidence="8">
    <location>
        <begin position="785"/>
        <end position="821"/>
    </location>
</feature>
<evidence type="ECO:0000256" key="9">
    <source>
        <dbReference type="SAM" id="Phobius"/>
    </source>
</evidence>
<comment type="caution">
    <text evidence="10">The sequence shown here is derived from an EMBL/GenBank/DDBJ whole genome shotgun (WGS) entry which is preliminary data.</text>
</comment>
<feature type="transmembrane region" description="Helical" evidence="9">
    <location>
        <begin position="1023"/>
        <end position="1043"/>
    </location>
</feature>
<dbReference type="FunFam" id="3.30.70.1430:FF:000001">
    <property type="entry name" value="Efflux pump membrane transporter"/>
    <property type="match status" value="1"/>
</dbReference>
<evidence type="ECO:0000256" key="8">
    <source>
        <dbReference type="SAM" id="MobiDB-lite"/>
    </source>
</evidence>
<keyword evidence="6 9" id="KW-1133">Transmembrane helix</keyword>
<evidence type="ECO:0000256" key="7">
    <source>
        <dbReference type="ARBA" id="ARBA00023136"/>
    </source>
</evidence>
<dbReference type="PRINTS" id="PR00702">
    <property type="entry name" value="ACRIFLAVINRP"/>
</dbReference>
<gene>
    <name evidence="10" type="ORF">F4827_005679</name>
</gene>
<comment type="subcellular location">
    <subcellularLocation>
        <location evidence="1">Cell inner membrane</location>
        <topology evidence="1">Multi-pass membrane protein</topology>
    </subcellularLocation>
</comment>
<keyword evidence="4" id="KW-0997">Cell inner membrane</keyword>
<dbReference type="Pfam" id="PF00873">
    <property type="entry name" value="ACR_tran"/>
    <property type="match status" value="2"/>
</dbReference>
<evidence type="ECO:0000256" key="6">
    <source>
        <dbReference type="ARBA" id="ARBA00022989"/>
    </source>
</evidence>
<dbReference type="GO" id="GO:0042910">
    <property type="term" value="F:xenobiotic transmembrane transporter activity"/>
    <property type="evidence" value="ECO:0007669"/>
    <property type="project" value="TreeGrafter"/>
</dbReference>
<dbReference type="AlphaFoldDB" id="A0A7W9WVL3"/>
<organism evidence="10 11">
    <name type="scientific">Paraburkholderia bannensis</name>
    <dbReference type="NCBI Taxonomy" id="765414"/>
    <lineage>
        <taxon>Bacteria</taxon>
        <taxon>Pseudomonadati</taxon>
        <taxon>Pseudomonadota</taxon>
        <taxon>Betaproteobacteria</taxon>
        <taxon>Burkholderiales</taxon>
        <taxon>Burkholderiaceae</taxon>
        <taxon>Paraburkholderia</taxon>
    </lineage>
</organism>
<evidence type="ECO:0000256" key="4">
    <source>
        <dbReference type="ARBA" id="ARBA00022519"/>
    </source>
</evidence>
<evidence type="ECO:0000256" key="1">
    <source>
        <dbReference type="ARBA" id="ARBA00004429"/>
    </source>
</evidence>
<dbReference type="PANTHER" id="PTHR32063:SF34">
    <property type="entry name" value="MULTIDRUG RESISTANCE PROTEIN MDTC"/>
    <property type="match status" value="1"/>
</dbReference>
<dbReference type="SUPFAM" id="SSF82714">
    <property type="entry name" value="Multidrug efflux transporter AcrB TolC docking domain, DN and DC subdomains"/>
    <property type="match status" value="2"/>
</dbReference>
<dbReference type="SUPFAM" id="SSF82693">
    <property type="entry name" value="Multidrug efflux transporter AcrB pore domain, PN1, PN2, PC1 and PC2 subdomains"/>
    <property type="match status" value="4"/>
</dbReference>
<dbReference type="Proteomes" id="UP000571554">
    <property type="component" value="Unassembled WGS sequence"/>
</dbReference>
<sequence>MNLSAIFIRRPVATILMTIAIAVAGALAFGHLPVAPLPAVDFPTIRVQAQMSGASPETMAATVAAPLERHLGQIADVTEMTSQSSVGSTDVILQFGLDRDINGAARDVQAAINAARADLPSALKSNPTYRKFNPADAPILIVSLTSKTLTPGQLYDSAATVLQQRLMQIDGIGNVDLNGSSLPAVRVELNAGALFKYGIGLEDVRAALSAANADSAKGMVSDGKLRWQLYANDQAERADEYRNLVVAWRNSRPVFLRDVAQVNDSVESLRNVGYVNGKPAVMLWIFKQPGGNIVDVVDRVKAVLPQLQAALPPGTEVTLSDDRSSTIRASLSHTERTLVIAVVLVVLVVLAFLRNVRATLIPAVTVPVSILGTFGAMKLFGYSLDNLSLMALTIATGFVVDDAIVVLENIERHRERGASRFEAAFAGAKEVSFTVISMSVSLIAVFLPILLMGGLVGRIFREFAIVLSISIAVSMVLALTTTPTLCALLLRGAHDGSAKPRKDNRFTRLCACVNDTLGRYFDAAERMYARTLGAALRHPALVLTTLIATVALNVVLYTVVPKSLFPQQDSGLMGGGMMADQSISFQAMSEKVKQVLAIVKADPAVQTVVGFTGGHGTNQAFTSVTLKPLEERTDSAFTVMARLRQKLAAIPGAQLMMFPRQDLMVGGRQSFAQFQYTLQGDDTAQVQQWATRLTEALKRVPALADVSSDQQNGGLSAKVVVDRATAMRFGLTPDTIDATLYDAFGEREVSTIYKAQNQYHVVMEIAPKWLQDPSSLNDIYVSTSGASASGTSSTNAVSGTVTSTSSSSSSSSSSTSSASTNAATNSIATSTGGSVSTGQAVSTSSSTMVPLSAFSKLVQANTPVSVNHQGQAVAATISFNLAQGYPLAEATAAVDQAVKDLNMPNSVHGAFAGTAGSALAAASAMPLLIGAALLAVYAVLGILYESYVHPLTILSTLPSAGVGAVIALLATNTEFSVIALIGVFLLIGIVKKNAIMMVDFALDAQRTLNLAPAEAIRAACVMRFRPIMMTTCAALFGAVPLVLDQGMGAELRRPLGIAIIGGLVVSQLLTLYTTPVVYLYLDRLRHRARALWQRVMPGTSGSSDGAMTDS</sequence>
<feature type="transmembrane region" description="Helical" evidence="9">
    <location>
        <begin position="463"/>
        <end position="490"/>
    </location>
</feature>
<reference evidence="10 11" key="1">
    <citation type="submission" date="2020-08" db="EMBL/GenBank/DDBJ databases">
        <title>Above-ground endophytic microbial communities from plants in different locations in the United States.</title>
        <authorList>
            <person name="Frank C."/>
        </authorList>
    </citation>
    <scope>NUCLEOTIDE SEQUENCE [LARGE SCALE GENOMIC DNA]</scope>
    <source>
        <strain evidence="10 11">WP4_2_2</strain>
    </source>
</reference>
<protein>
    <submittedName>
        <fullName evidence="10">Multidrug efflux pump</fullName>
    </submittedName>
</protein>
<keyword evidence="3" id="KW-1003">Cell membrane</keyword>
<feature type="transmembrane region" description="Helical" evidence="9">
    <location>
        <begin position="977"/>
        <end position="1002"/>
    </location>
</feature>
<dbReference type="EMBL" id="JACHBW010000020">
    <property type="protein sequence ID" value="MBB6105809.1"/>
    <property type="molecule type" value="Genomic_DNA"/>
</dbReference>
<dbReference type="InterPro" id="IPR001036">
    <property type="entry name" value="Acrflvin-R"/>
</dbReference>
<dbReference type="Gene3D" id="3.30.2090.10">
    <property type="entry name" value="Multidrug efflux transporter AcrB TolC docking domain, DN and DC subdomains"/>
    <property type="match status" value="3"/>
</dbReference>
<feature type="transmembrane region" description="Helical" evidence="9">
    <location>
        <begin position="431"/>
        <end position="451"/>
    </location>
</feature>
<dbReference type="GO" id="GO:0005886">
    <property type="term" value="C:plasma membrane"/>
    <property type="evidence" value="ECO:0007669"/>
    <property type="project" value="UniProtKB-SubCell"/>
</dbReference>
<proteinExistence type="predicted"/>
<keyword evidence="2" id="KW-0813">Transport</keyword>
<keyword evidence="11" id="KW-1185">Reference proteome</keyword>
<evidence type="ECO:0000256" key="5">
    <source>
        <dbReference type="ARBA" id="ARBA00022692"/>
    </source>
</evidence>
<feature type="transmembrane region" description="Helical" evidence="9">
    <location>
        <begin position="337"/>
        <end position="353"/>
    </location>
</feature>
<keyword evidence="7 9" id="KW-0472">Membrane</keyword>
<dbReference type="Gene3D" id="1.20.1640.10">
    <property type="entry name" value="Multidrug efflux transporter AcrB transmembrane domain"/>
    <property type="match status" value="3"/>
</dbReference>
<dbReference type="PANTHER" id="PTHR32063">
    <property type="match status" value="1"/>
</dbReference>
<feature type="transmembrane region" description="Helical" evidence="9">
    <location>
        <begin position="951"/>
        <end position="971"/>
    </location>
</feature>
<feature type="transmembrane region" description="Helical" evidence="9">
    <location>
        <begin position="924"/>
        <end position="944"/>
    </location>
</feature>
<name>A0A7W9WVL3_9BURK</name>
<feature type="transmembrane region" description="Helical" evidence="9">
    <location>
        <begin position="360"/>
        <end position="381"/>
    </location>
</feature>